<evidence type="ECO:0000313" key="9">
    <source>
        <dbReference type="EMBL" id="QDC25870.1"/>
    </source>
</evidence>
<evidence type="ECO:0000259" key="8">
    <source>
        <dbReference type="Pfam" id="PF02397"/>
    </source>
</evidence>
<dbReference type="PANTHER" id="PTHR30576">
    <property type="entry name" value="COLANIC BIOSYNTHESIS UDP-GLUCOSE LIPID CARRIER TRANSFERASE"/>
    <property type="match status" value="1"/>
</dbReference>
<dbReference type="Pfam" id="PF13727">
    <property type="entry name" value="CoA_binding_3"/>
    <property type="match status" value="1"/>
</dbReference>
<dbReference type="InterPro" id="IPR017475">
    <property type="entry name" value="EPS_sugar_tfrase"/>
</dbReference>
<dbReference type="EMBL" id="CP040915">
    <property type="protein sequence ID" value="QDC25870.1"/>
    <property type="molecule type" value="Genomic_DNA"/>
</dbReference>
<feature type="domain" description="Bacterial sugar transferase" evidence="8">
    <location>
        <begin position="304"/>
        <end position="491"/>
    </location>
</feature>
<evidence type="ECO:0000256" key="1">
    <source>
        <dbReference type="ARBA" id="ARBA00004141"/>
    </source>
</evidence>
<dbReference type="Pfam" id="PF02397">
    <property type="entry name" value="Bac_transf"/>
    <property type="match status" value="1"/>
</dbReference>
<comment type="subcellular location">
    <subcellularLocation>
        <location evidence="1">Membrane</location>
        <topology evidence="1">Multi-pass membrane protein</topology>
    </subcellularLocation>
</comment>
<evidence type="ECO:0000313" key="10">
    <source>
        <dbReference type="Proteomes" id="UP000314616"/>
    </source>
</evidence>
<sequence length="497" mass="52734">MPGGGLMAVTVEQRELLPLSHRAWRSRAWRVPGHRTAGAVGVWRTWAPVYRLLAVAQDVLLTAAGVAVVCGPTLPAAAVVAVAAATAALLVGLIALHHGYAAETAANGPREFAAIFRGGTILAGLALAAAYVADVALPRPLLLGALPLTLAAIAAGRAAQRSVVRRRRRRGRLMRPALVVGGREHVEPLLQALAEGTEYGLEPIGICTTAADDAPWPLPVLGDIACLRHALMESRAEVVIVASASVSAAELRELSWLLEGAGVQFMVAPNLLEVGMPRISMQPTAGMALLSVTIGASRRRLATKAVLDRVAGALLLLAAAAVLVPAALAVKITSPGPAFYRQTRIGSDGKPFTMFKLRSMTTDADTRLADLVEHSDGNGTLFKMRQDPRVTPVGKFLRRYSVDELPQLINVVRGEMSLVGPRPPLPREAETYDAAAARRLRVKPGLTGLWQVSGRSDLSWEQSVRLDLRYVDNWSVPMDLAILGRTVGAVFGGKGAY</sequence>
<evidence type="ECO:0000256" key="5">
    <source>
        <dbReference type="ARBA" id="ARBA00022989"/>
    </source>
</evidence>
<feature type="transmembrane region" description="Helical" evidence="7">
    <location>
        <begin position="306"/>
        <end position="328"/>
    </location>
</feature>
<keyword evidence="6 7" id="KW-0472">Membrane</keyword>
<dbReference type="NCBIfam" id="TIGR03025">
    <property type="entry name" value="EPS_sugtrans"/>
    <property type="match status" value="1"/>
</dbReference>
<proteinExistence type="inferred from homology"/>
<organism evidence="9 10">
    <name type="scientific">Georgenia yuyongxinii</name>
    <dbReference type="NCBI Taxonomy" id="2589797"/>
    <lineage>
        <taxon>Bacteria</taxon>
        <taxon>Bacillati</taxon>
        <taxon>Actinomycetota</taxon>
        <taxon>Actinomycetes</taxon>
        <taxon>Micrococcales</taxon>
        <taxon>Bogoriellaceae</taxon>
        <taxon>Georgenia</taxon>
    </lineage>
</organism>
<dbReference type="Proteomes" id="UP000314616">
    <property type="component" value="Chromosome"/>
</dbReference>
<dbReference type="AlphaFoldDB" id="A0A5B8C782"/>
<evidence type="ECO:0000256" key="7">
    <source>
        <dbReference type="SAM" id="Phobius"/>
    </source>
</evidence>
<evidence type="ECO:0000256" key="3">
    <source>
        <dbReference type="ARBA" id="ARBA00022679"/>
    </source>
</evidence>
<feature type="transmembrane region" description="Helical" evidence="7">
    <location>
        <begin position="112"/>
        <end position="133"/>
    </location>
</feature>
<evidence type="ECO:0000256" key="6">
    <source>
        <dbReference type="ARBA" id="ARBA00023136"/>
    </source>
</evidence>
<dbReference type="Gene3D" id="3.40.50.720">
    <property type="entry name" value="NAD(P)-binding Rossmann-like Domain"/>
    <property type="match status" value="1"/>
</dbReference>
<dbReference type="GO" id="GO:0016020">
    <property type="term" value="C:membrane"/>
    <property type="evidence" value="ECO:0007669"/>
    <property type="project" value="UniProtKB-SubCell"/>
</dbReference>
<evidence type="ECO:0000256" key="4">
    <source>
        <dbReference type="ARBA" id="ARBA00022692"/>
    </source>
</evidence>
<dbReference type="KEGG" id="gyu:FE374_15730"/>
<gene>
    <name evidence="9" type="ORF">FE374_15730</name>
</gene>
<comment type="similarity">
    <text evidence="2">Belongs to the bacterial sugar transferase family.</text>
</comment>
<dbReference type="InterPro" id="IPR003362">
    <property type="entry name" value="Bact_transf"/>
</dbReference>
<keyword evidence="5 7" id="KW-1133">Transmembrane helix</keyword>
<name>A0A5B8C782_9MICO</name>
<keyword evidence="4 7" id="KW-0812">Transmembrane</keyword>
<accession>A0A5B8C782</accession>
<evidence type="ECO:0000256" key="2">
    <source>
        <dbReference type="ARBA" id="ARBA00006464"/>
    </source>
</evidence>
<dbReference type="GO" id="GO:0016780">
    <property type="term" value="F:phosphotransferase activity, for other substituted phosphate groups"/>
    <property type="evidence" value="ECO:0007669"/>
    <property type="project" value="TreeGrafter"/>
</dbReference>
<keyword evidence="3 9" id="KW-0808">Transferase</keyword>
<feature type="transmembrane region" description="Helical" evidence="7">
    <location>
        <begin position="75"/>
        <end position="100"/>
    </location>
</feature>
<reference evidence="9 10" key="1">
    <citation type="submission" date="2019-05" db="EMBL/GenBank/DDBJ databases">
        <title>Georgenia *** sp. nov., and Georgenia *** sp. nov., isolated from the intestinal contents of plateau pika (Ochotona curzoniae) in the Qinghai-Tibet plateau of China.</title>
        <authorList>
            <person name="Tian Z."/>
        </authorList>
    </citation>
    <scope>NUCLEOTIDE SEQUENCE [LARGE SCALE GENOMIC DNA]</scope>
    <source>
        <strain evidence="9 10">Z443</strain>
    </source>
</reference>
<protein>
    <submittedName>
        <fullName evidence="9">Sugar transferase</fullName>
    </submittedName>
</protein>
<feature type="transmembrane region" description="Helical" evidence="7">
    <location>
        <begin position="139"/>
        <end position="159"/>
    </location>
</feature>
<dbReference type="OrthoDB" id="9808602at2"/>
<dbReference type="PANTHER" id="PTHR30576:SF10">
    <property type="entry name" value="SLL5057 PROTEIN"/>
    <property type="match status" value="1"/>
</dbReference>